<proteinExistence type="predicted"/>
<reference evidence="2" key="1">
    <citation type="journal article" date="2019" name="Int. J. Syst. Evol. Microbiol.">
        <title>The Global Catalogue of Microorganisms (GCM) 10K type strain sequencing project: providing services to taxonomists for standard genome sequencing and annotation.</title>
        <authorList>
            <consortium name="The Broad Institute Genomics Platform"/>
            <consortium name="The Broad Institute Genome Sequencing Center for Infectious Disease"/>
            <person name="Wu L."/>
            <person name="Ma J."/>
        </authorList>
    </citation>
    <scope>NUCLEOTIDE SEQUENCE [LARGE SCALE GENOMIC DNA]</scope>
    <source>
        <strain evidence="2">CGMCC 1.6375</strain>
    </source>
</reference>
<evidence type="ECO:0000313" key="1">
    <source>
        <dbReference type="EMBL" id="GGN14125.1"/>
    </source>
</evidence>
<protein>
    <submittedName>
        <fullName evidence="1">Uncharacterized protein</fullName>
    </submittedName>
</protein>
<comment type="caution">
    <text evidence="1">The sequence shown here is derived from an EMBL/GenBank/DDBJ whole genome shotgun (WGS) entry which is preliminary data.</text>
</comment>
<accession>A0ABQ2IJJ2</accession>
<dbReference type="EMBL" id="BMLI01000004">
    <property type="protein sequence ID" value="GGN14125.1"/>
    <property type="molecule type" value="Genomic_DNA"/>
</dbReference>
<name>A0ABQ2IJJ2_9BACT</name>
<evidence type="ECO:0000313" key="2">
    <source>
        <dbReference type="Proteomes" id="UP000632339"/>
    </source>
</evidence>
<gene>
    <name evidence="1" type="ORF">GCM10010967_57940</name>
</gene>
<keyword evidence="2" id="KW-1185">Reference proteome</keyword>
<sequence length="110" mass="12304">MCGMTNETNDMPDVIYATTIKSQIIVNEEIEVAHGLWCSHEGSTTVEYQRRSDLVPAAQNDSDLVKALEDTNSLLAAMYHEKRPWSEINDQIDQNNKALDGHKAKKDGAQ</sequence>
<organism evidence="1 2">
    <name type="scientific">Dyadobacter beijingensis</name>
    <dbReference type="NCBI Taxonomy" id="365489"/>
    <lineage>
        <taxon>Bacteria</taxon>
        <taxon>Pseudomonadati</taxon>
        <taxon>Bacteroidota</taxon>
        <taxon>Cytophagia</taxon>
        <taxon>Cytophagales</taxon>
        <taxon>Spirosomataceae</taxon>
        <taxon>Dyadobacter</taxon>
    </lineage>
</organism>
<dbReference type="Proteomes" id="UP000632339">
    <property type="component" value="Unassembled WGS sequence"/>
</dbReference>